<dbReference type="EMBL" id="FQUU01000005">
    <property type="protein sequence ID" value="SHE98567.1"/>
    <property type="molecule type" value="Genomic_DNA"/>
</dbReference>
<dbReference type="RefSeq" id="WP_245793057.1">
    <property type="nucleotide sequence ID" value="NZ_FQUU01000005.1"/>
</dbReference>
<dbReference type="STRING" id="1121884.SAMN02745131_01531"/>
<sequence>MPIKTQSNRLKYSVYVIELSKRVFTENARFRAANPQFNGVLECLYVGMTSKTPKERFEQHKNGYINKKGINLSAYLPHKYGRYLRPSLYEHINVKAMSRHEALQMEEKLALDLRRQGYAVWFN</sequence>
<reference evidence="1 2" key="1">
    <citation type="submission" date="2016-11" db="EMBL/GenBank/DDBJ databases">
        <authorList>
            <person name="Jaros S."/>
            <person name="Januszkiewicz K."/>
            <person name="Wedrychowicz H."/>
        </authorList>
    </citation>
    <scope>NUCLEOTIDE SEQUENCE [LARGE SCALE GENOMIC DNA]</scope>
    <source>
        <strain evidence="1 2">DSM 18119</strain>
    </source>
</reference>
<dbReference type="Proteomes" id="UP000184048">
    <property type="component" value="Unassembled WGS sequence"/>
</dbReference>
<keyword evidence="2" id="KW-1185">Reference proteome</keyword>
<evidence type="ECO:0008006" key="3">
    <source>
        <dbReference type="Google" id="ProtNLM"/>
    </source>
</evidence>
<proteinExistence type="predicted"/>
<gene>
    <name evidence="1" type="ORF">SAMN02745131_01531</name>
</gene>
<accession>A0A1M4XYD8</accession>
<evidence type="ECO:0000313" key="2">
    <source>
        <dbReference type="Proteomes" id="UP000184048"/>
    </source>
</evidence>
<name>A0A1M4XYD8_9BACT</name>
<dbReference type="AlphaFoldDB" id="A0A1M4XYD8"/>
<organism evidence="1 2">
    <name type="scientific">Flavisolibacter ginsengisoli DSM 18119</name>
    <dbReference type="NCBI Taxonomy" id="1121884"/>
    <lineage>
        <taxon>Bacteria</taxon>
        <taxon>Pseudomonadati</taxon>
        <taxon>Bacteroidota</taxon>
        <taxon>Chitinophagia</taxon>
        <taxon>Chitinophagales</taxon>
        <taxon>Chitinophagaceae</taxon>
        <taxon>Flavisolibacter</taxon>
    </lineage>
</organism>
<evidence type="ECO:0000313" key="1">
    <source>
        <dbReference type="EMBL" id="SHE98567.1"/>
    </source>
</evidence>
<protein>
    <recommendedName>
        <fullName evidence="3">GIY-YIG domain-containing protein</fullName>
    </recommendedName>
</protein>